<dbReference type="EMBL" id="CP089982">
    <property type="protein sequence ID" value="WXA97610.1"/>
    <property type="molecule type" value="Genomic_DNA"/>
</dbReference>
<keyword evidence="4" id="KW-1185">Reference proteome</keyword>
<keyword evidence="1" id="KW-0732">Signal</keyword>
<name>A0ABZ2KKK9_9BACT</name>
<evidence type="ECO:0000259" key="2">
    <source>
        <dbReference type="Pfam" id="PF01841"/>
    </source>
</evidence>
<dbReference type="InterPro" id="IPR011990">
    <property type="entry name" value="TPR-like_helical_dom_sf"/>
</dbReference>
<dbReference type="Gene3D" id="1.25.40.10">
    <property type="entry name" value="Tetratricopeptide repeat domain"/>
    <property type="match status" value="1"/>
</dbReference>
<evidence type="ECO:0000256" key="1">
    <source>
        <dbReference type="SAM" id="SignalP"/>
    </source>
</evidence>
<evidence type="ECO:0000313" key="3">
    <source>
        <dbReference type="EMBL" id="WXA97610.1"/>
    </source>
</evidence>
<dbReference type="InterPro" id="IPR002931">
    <property type="entry name" value="Transglutaminase-like"/>
</dbReference>
<dbReference type="Gene3D" id="2.60.40.3140">
    <property type="match status" value="1"/>
</dbReference>
<dbReference type="Proteomes" id="UP001379533">
    <property type="component" value="Chromosome"/>
</dbReference>
<dbReference type="Gene3D" id="3.10.620.30">
    <property type="match status" value="1"/>
</dbReference>
<feature type="domain" description="Transglutaminase-like" evidence="2">
    <location>
        <begin position="872"/>
        <end position="960"/>
    </location>
</feature>
<protein>
    <recommendedName>
        <fullName evidence="2">Transglutaminase-like domain-containing protein</fullName>
    </recommendedName>
</protein>
<feature type="signal peptide" evidence="1">
    <location>
        <begin position="1"/>
        <end position="33"/>
    </location>
</feature>
<accession>A0ABZ2KKK9</accession>
<feature type="chain" id="PRO_5045270293" description="Transglutaminase-like domain-containing protein" evidence="1">
    <location>
        <begin position="34"/>
        <end position="1253"/>
    </location>
</feature>
<organism evidence="3 4">
    <name type="scientific">Pendulispora brunnea</name>
    <dbReference type="NCBI Taxonomy" id="2905690"/>
    <lineage>
        <taxon>Bacteria</taxon>
        <taxon>Pseudomonadati</taxon>
        <taxon>Myxococcota</taxon>
        <taxon>Myxococcia</taxon>
        <taxon>Myxococcales</taxon>
        <taxon>Sorangiineae</taxon>
        <taxon>Pendulisporaceae</taxon>
        <taxon>Pendulispora</taxon>
    </lineage>
</organism>
<dbReference type="PANTHER" id="PTHR33490">
    <property type="entry name" value="BLR5614 PROTEIN-RELATED"/>
    <property type="match status" value="1"/>
</dbReference>
<evidence type="ECO:0000313" key="4">
    <source>
        <dbReference type="Proteomes" id="UP001379533"/>
    </source>
</evidence>
<dbReference type="SUPFAM" id="SSF48452">
    <property type="entry name" value="TPR-like"/>
    <property type="match status" value="1"/>
</dbReference>
<dbReference type="SUPFAM" id="SSF54001">
    <property type="entry name" value="Cysteine proteinases"/>
    <property type="match status" value="1"/>
</dbReference>
<gene>
    <name evidence="3" type="ORF">LZC95_12285</name>
</gene>
<proteinExistence type="predicted"/>
<sequence>MRFTPYKCRYLLAPAAFFLSTLSLFPAPPPARAADAKDAGPRWIAATPDPMASQAVARALAAKGPAAEREAIAAMAILVKLSGRASNGHVRTLLEGLSRNTTWAVGDDVRAEAALLARSLAPDEGTDAGIRADRAAGILTDVSVLGPFRDTGGGLDAHDGPEGPGGSFADTRTKYSWGAFEVAWRMVPPSYATASGVPLDLFIHPRKESCTWVTSRVQSDKAEVLTVRVASSGQVRLMFDGTEVARSEDVHASAVLDRLAARVQASAGSHLVAAKVCSGALEDDGRVRLRVTRDAATTKGPVTTPLARTLATKDRDLDAMVDAAVARTFGGADDLKSPRAPGLLDAITRAPKVDADRLALAGWMAPSGSNRSGWLQRALERAEQSNDEPTRAFVQRRQVAEHLRAKMADWAMAALRGAKLVEAPDPEAVLLRAETYDALGSEAMRLTAMVEAKKAVDREPDKVPTALLVKLLSLTSGPDAGRAASLSALLAKRGYVGQGYLKAESLRGSKAGAAAAQAIFARGLEDPDDGVRIARAVSALGEHEASRALFAKLVAWAPNRSEAWAGLAAETAAVDPKANVVGALQRARDLSPGDAKYRAELALRRTGTKEEREAASDERYIVPSQTVLSRRQGAPKAGTVPDVEDRQLYWLRAVVTHADKRVSQLIQYGREIVIAPRTQDELFEEIPAEGDLTEILRARVHRKDGGTAFPVEEHNEGTRPRIRWPELAPGDVVEVVIRTWTSRPIGGRGDAPFYFLDYSGAPSTHPLAYNEVVVDTSKEHPIYLDVVQPKWLNGLRDRSWAGRREERDENGRHITRLIWQNPIIVPEEPLAPALSETVPLVVGSSFKDWDAFRSWYREAVRGFTEPDDEVRRIAAELTKGKTTREAKLKALFDFVADDIRYVNYVSGEWWLPNRPQQLLARREGDCDDKAILLITLLRSVGIDAQEVMVQTRQTGQPSVVRAKNAAVPMFDHGIAFLPGPNGGRYLDATSPQSRLGPIPAMDARAVALRMDSGPAEIVELPSSSPDDHGADVNWTITLHPDGSGDLLGEEKHVGDGAFWLRTYLTQADARSQYVENSLVAGWFPTVQVDNKVDFDGERPNGEAWVRYRAHSDGLARHEPNELVVPLSPSMTLSSNLAPLVKRTLPVWLPSHLAPSRQRRTIKIVAPPGFTWGELPPGGKVSGGDFGSASLEIGKDPRDPRAVLIRRTVVFDKSQIPVEQYEAWRSFLLQTDALMHKSVRLTEPSQLHTKAVAK</sequence>
<dbReference type="InterPro" id="IPR038765">
    <property type="entry name" value="Papain-like_cys_pep_sf"/>
</dbReference>
<reference evidence="3 4" key="1">
    <citation type="submission" date="2021-12" db="EMBL/GenBank/DDBJ databases">
        <title>Discovery of the Pendulisporaceae a myxobacterial family with distinct sporulation behavior and unique specialized metabolism.</title>
        <authorList>
            <person name="Garcia R."/>
            <person name="Popoff A."/>
            <person name="Bader C.D."/>
            <person name="Loehr J."/>
            <person name="Walesch S."/>
            <person name="Walt C."/>
            <person name="Boldt J."/>
            <person name="Bunk B."/>
            <person name="Haeckl F.J.F.P.J."/>
            <person name="Gunesch A.P."/>
            <person name="Birkelbach J."/>
            <person name="Nuebel U."/>
            <person name="Pietschmann T."/>
            <person name="Bach T."/>
            <person name="Mueller R."/>
        </authorList>
    </citation>
    <scope>NUCLEOTIDE SEQUENCE [LARGE SCALE GENOMIC DNA]</scope>
    <source>
        <strain evidence="3 4">MSr12523</strain>
    </source>
</reference>
<dbReference type="Gene3D" id="2.60.120.1130">
    <property type="match status" value="1"/>
</dbReference>
<dbReference type="RefSeq" id="WP_394848232.1">
    <property type="nucleotide sequence ID" value="NZ_CP089982.1"/>
</dbReference>
<dbReference type="Pfam" id="PF01841">
    <property type="entry name" value="Transglut_core"/>
    <property type="match status" value="1"/>
</dbReference>